<evidence type="ECO:0000256" key="2">
    <source>
        <dbReference type="ARBA" id="ARBA00022448"/>
    </source>
</evidence>
<feature type="transmembrane region" description="Helical" evidence="7">
    <location>
        <begin position="12"/>
        <end position="32"/>
    </location>
</feature>
<dbReference type="GO" id="GO:0000041">
    <property type="term" value="P:transition metal ion transport"/>
    <property type="evidence" value="ECO:0007669"/>
    <property type="project" value="InterPro"/>
</dbReference>
<keyword evidence="5 7" id="KW-1133">Transmembrane helix</keyword>
<proteinExistence type="predicted"/>
<evidence type="ECO:0000256" key="6">
    <source>
        <dbReference type="ARBA" id="ARBA00023136"/>
    </source>
</evidence>
<feature type="transmembrane region" description="Helical" evidence="7">
    <location>
        <begin position="109"/>
        <end position="131"/>
    </location>
</feature>
<dbReference type="Pfam" id="PF01891">
    <property type="entry name" value="CbiM"/>
    <property type="match status" value="1"/>
</dbReference>
<accession>A0AAX2J3C8</accession>
<feature type="transmembrane region" description="Helical" evidence="7">
    <location>
        <begin position="143"/>
        <end position="173"/>
    </location>
</feature>
<gene>
    <name evidence="8" type="ORF">NCTC10529_00775</name>
</gene>
<evidence type="ECO:0000313" key="9">
    <source>
        <dbReference type="Proteomes" id="UP000248598"/>
    </source>
</evidence>
<keyword evidence="6 7" id="KW-0472">Membrane</keyword>
<feature type="transmembrane region" description="Helical" evidence="7">
    <location>
        <begin position="44"/>
        <end position="62"/>
    </location>
</feature>
<evidence type="ECO:0000313" key="8">
    <source>
        <dbReference type="EMBL" id="SQH24587.1"/>
    </source>
</evidence>
<dbReference type="Proteomes" id="UP000248598">
    <property type="component" value="Chromosome 1"/>
</dbReference>
<protein>
    <submittedName>
        <fullName evidence="8">Predicted membrane protein</fullName>
    </submittedName>
</protein>
<evidence type="ECO:0000256" key="7">
    <source>
        <dbReference type="SAM" id="Phobius"/>
    </source>
</evidence>
<feature type="transmembrane region" description="Helical" evidence="7">
    <location>
        <begin position="74"/>
        <end position="103"/>
    </location>
</feature>
<name>A0AAX2J3C8_KINKI</name>
<comment type="subcellular location">
    <subcellularLocation>
        <location evidence="1">Cell membrane</location>
        <topology evidence="1">Multi-pass membrane protein</topology>
    </subcellularLocation>
</comment>
<dbReference type="EMBL" id="LS483426">
    <property type="protein sequence ID" value="SQH24587.1"/>
    <property type="molecule type" value="Genomic_DNA"/>
</dbReference>
<evidence type="ECO:0000256" key="4">
    <source>
        <dbReference type="ARBA" id="ARBA00022692"/>
    </source>
</evidence>
<dbReference type="GeneID" id="93262084"/>
<feature type="transmembrane region" description="Helical" evidence="7">
    <location>
        <begin position="185"/>
        <end position="210"/>
    </location>
</feature>
<evidence type="ECO:0000256" key="5">
    <source>
        <dbReference type="ARBA" id="ARBA00022989"/>
    </source>
</evidence>
<dbReference type="GO" id="GO:0005886">
    <property type="term" value="C:plasma membrane"/>
    <property type="evidence" value="ECO:0007669"/>
    <property type="project" value="UniProtKB-SubCell"/>
</dbReference>
<organism evidence="8 9">
    <name type="scientific">Kingella kingae</name>
    <dbReference type="NCBI Taxonomy" id="504"/>
    <lineage>
        <taxon>Bacteria</taxon>
        <taxon>Pseudomonadati</taxon>
        <taxon>Pseudomonadota</taxon>
        <taxon>Betaproteobacteria</taxon>
        <taxon>Neisseriales</taxon>
        <taxon>Neisseriaceae</taxon>
        <taxon>Kingella</taxon>
    </lineage>
</organism>
<sequence length="235" mass="25740">MTFLPHWLPHIGLIWATWLAYACLIAGCFVRHKSSLHLLSQLPRLPIAIALFALLWALNVRVEAGQLAGMSYHLLGLNLISLMLGTPMALLLGSSILLLFGIAQQSSGFVAPFALNALCVVVPACLLNALIRQQLLCRLPKNVFIYIFCAGFLSGAFGMLLTGLLVCSVLYFADVLSSAIIWQQAFPIFFLLAWGEAFLSGIGAAVCVAFKPEQLATFDDAVYLRQPTNRIWDKE</sequence>
<evidence type="ECO:0000256" key="1">
    <source>
        <dbReference type="ARBA" id="ARBA00004651"/>
    </source>
</evidence>
<keyword evidence="3" id="KW-1003">Cell membrane</keyword>
<keyword evidence="4 7" id="KW-0812">Transmembrane</keyword>
<dbReference type="Gene3D" id="1.10.1760.20">
    <property type="match status" value="1"/>
</dbReference>
<evidence type="ECO:0000256" key="3">
    <source>
        <dbReference type="ARBA" id="ARBA00022475"/>
    </source>
</evidence>
<keyword evidence="2" id="KW-0813">Transport</keyword>
<dbReference type="AlphaFoldDB" id="A0AAX2J3C8"/>
<dbReference type="RefSeq" id="WP_003785200.1">
    <property type="nucleotide sequence ID" value="NZ_CP091518.1"/>
</dbReference>
<dbReference type="InterPro" id="IPR002751">
    <property type="entry name" value="CbiM/NikMN"/>
</dbReference>
<reference evidence="8 9" key="1">
    <citation type="submission" date="2018-06" db="EMBL/GenBank/DDBJ databases">
        <authorList>
            <consortium name="Pathogen Informatics"/>
            <person name="Doyle S."/>
        </authorList>
    </citation>
    <scope>NUCLEOTIDE SEQUENCE [LARGE SCALE GENOMIC DNA]</scope>
    <source>
        <strain evidence="8 9">NCTC10529</strain>
    </source>
</reference>